<name>A0A934SQH2_9BURK</name>
<dbReference type="Pfam" id="PF04314">
    <property type="entry name" value="PCuAC"/>
    <property type="match status" value="1"/>
</dbReference>
<accession>A0A934SQH2</accession>
<comment type="caution">
    <text evidence="2">The sequence shown here is derived from an EMBL/GenBank/DDBJ whole genome shotgun (WGS) entry which is preliminary data.</text>
</comment>
<keyword evidence="1" id="KW-0732">Signal</keyword>
<dbReference type="EMBL" id="JAEPBG010000003">
    <property type="protein sequence ID" value="MBK4734730.1"/>
    <property type="molecule type" value="Genomic_DNA"/>
</dbReference>
<keyword evidence="3" id="KW-1185">Reference proteome</keyword>
<dbReference type="SUPFAM" id="SSF110087">
    <property type="entry name" value="DR1885-like metal-binding protein"/>
    <property type="match status" value="1"/>
</dbReference>
<protein>
    <submittedName>
        <fullName evidence="2">Copper chaperone PCu(A)C</fullName>
    </submittedName>
</protein>
<feature type="signal peptide" evidence="1">
    <location>
        <begin position="1"/>
        <end position="21"/>
    </location>
</feature>
<sequence length="153" mass="16294">MKLPALLALASALVLSSIAGAASAQDIELGKLKISAAHARPTVPMQPAGGAYVTIENRGDNPDTLISASSPVAASTQIHTMRMEDNVMRMREVGKLELPPHARVTMKPGDGYHLMLVGLRQPLKSGERFPLTLIFENAGRTEVMVSVDEAPGR</sequence>
<dbReference type="AlphaFoldDB" id="A0A934SQH2"/>
<evidence type="ECO:0000313" key="2">
    <source>
        <dbReference type="EMBL" id="MBK4734730.1"/>
    </source>
</evidence>
<dbReference type="InterPro" id="IPR007410">
    <property type="entry name" value="LpqE-like"/>
</dbReference>
<dbReference type="InterPro" id="IPR058248">
    <property type="entry name" value="Lxx211020-like"/>
</dbReference>
<proteinExistence type="predicted"/>
<dbReference type="Proteomes" id="UP000622890">
    <property type="component" value="Unassembled WGS sequence"/>
</dbReference>
<evidence type="ECO:0000256" key="1">
    <source>
        <dbReference type="SAM" id="SignalP"/>
    </source>
</evidence>
<dbReference type="PANTHER" id="PTHR36302:SF1">
    <property type="entry name" value="COPPER CHAPERONE PCU(A)C"/>
    <property type="match status" value="1"/>
</dbReference>
<dbReference type="InterPro" id="IPR036182">
    <property type="entry name" value="PCuAC_sf"/>
</dbReference>
<dbReference type="Gene3D" id="2.60.40.1890">
    <property type="entry name" value="PCu(A)C copper chaperone"/>
    <property type="match status" value="1"/>
</dbReference>
<evidence type="ECO:0000313" key="3">
    <source>
        <dbReference type="Proteomes" id="UP000622890"/>
    </source>
</evidence>
<dbReference type="PANTHER" id="PTHR36302">
    <property type="entry name" value="BLR7088 PROTEIN"/>
    <property type="match status" value="1"/>
</dbReference>
<organism evidence="2 3">
    <name type="scientific">Noviherbaspirillum pedocola</name>
    <dbReference type="NCBI Taxonomy" id="2801341"/>
    <lineage>
        <taxon>Bacteria</taxon>
        <taxon>Pseudomonadati</taxon>
        <taxon>Pseudomonadota</taxon>
        <taxon>Betaproteobacteria</taxon>
        <taxon>Burkholderiales</taxon>
        <taxon>Oxalobacteraceae</taxon>
        <taxon>Noviherbaspirillum</taxon>
    </lineage>
</organism>
<feature type="chain" id="PRO_5037988959" evidence="1">
    <location>
        <begin position="22"/>
        <end position="153"/>
    </location>
</feature>
<reference evidence="2" key="1">
    <citation type="submission" date="2021-01" db="EMBL/GenBank/DDBJ databases">
        <title>Genome sequence of strain Noviherbaspirillum sp. DKR-6.</title>
        <authorList>
            <person name="Chaudhary D.K."/>
        </authorList>
    </citation>
    <scope>NUCLEOTIDE SEQUENCE</scope>
    <source>
        <strain evidence="2">DKR-6</strain>
    </source>
</reference>
<gene>
    <name evidence="2" type="ORF">JJB74_08955</name>
</gene>